<dbReference type="PATRIC" id="fig|1162668.3.peg.2268"/>
<dbReference type="EMBL" id="AP012342">
    <property type="protein sequence ID" value="BAM07587.1"/>
    <property type="molecule type" value="Genomic_DNA"/>
</dbReference>
<keyword evidence="3" id="KW-1185">Reference proteome</keyword>
<feature type="signal peptide" evidence="1">
    <location>
        <begin position="1"/>
        <end position="20"/>
    </location>
</feature>
<reference evidence="2 3" key="1">
    <citation type="journal article" date="2012" name="J. Bacteriol.">
        <title>Complete Genome Sequence of Leptospirillum ferrooxidans Strain C2-3, Isolated from a Fresh Volcanic Ash Deposit on the Island of Miyake, Japan.</title>
        <authorList>
            <person name="Fujimura R."/>
            <person name="Sato Y."/>
            <person name="Nishizawa T."/>
            <person name="Oshima K."/>
            <person name="Kim S.-W."/>
            <person name="Hattori M."/>
            <person name="Kamijo T."/>
            <person name="Ohta H."/>
        </authorList>
    </citation>
    <scope>NUCLEOTIDE SEQUENCE [LARGE SCALE GENOMIC DNA]</scope>
    <source>
        <strain evidence="2 3">C2-3</strain>
    </source>
</reference>
<proteinExistence type="predicted"/>
<name>I0IQN8_LEPFC</name>
<evidence type="ECO:0008006" key="4">
    <source>
        <dbReference type="Google" id="ProtNLM"/>
    </source>
</evidence>
<organism evidence="2 3">
    <name type="scientific">Leptospirillum ferrooxidans (strain C2-3)</name>
    <dbReference type="NCBI Taxonomy" id="1162668"/>
    <lineage>
        <taxon>Bacteria</taxon>
        <taxon>Pseudomonadati</taxon>
        <taxon>Nitrospirota</taxon>
        <taxon>Nitrospiria</taxon>
        <taxon>Nitrospirales</taxon>
        <taxon>Nitrospiraceae</taxon>
        <taxon>Leptospirillum</taxon>
    </lineage>
</organism>
<protein>
    <recommendedName>
        <fullName evidence="4">Carboxypeptidase regulatory-like domain-containing protein</fullName>
    </recommendedName>
</protein>
<accession>I0IQN8</accession>
<dbReference type="KEGG" id="lfc:LFE_1909"/>
<sequence>MHLFPMVILSASLLMASCKASNLDLSSNGQAGALTSAPTQTATVSGTAVDGFIDQGEVVLSTFPPGAAVLGSATTDTSGRFSIQTTPIDSAALYQLTLTGGSSIDFASGYSISLSSLDSLSTIVTGKTLLSSPVTITIMTTLMANQAQGMINRGAAPLASFQNALGLWSGLLGFDPTTTPVTDPTAGPESMGYPAIYGLILAGFSQMAMAIGVNDHLSPGTSNTLGLLSVLNSDISDGVLDGLKPGDPNPLTYYTYTLTADTLRKDIADSTLEFLWGDRNQSGLAPIDVSGSVNALALDSSSLFPGNPLPTLPDPGSPLITVSSPVNNAYYNNTLPLVATASDALGIGLFSVTSTTLPLPVNPPGSTSIQTGVDILGIPDGPLTTVFSAENLAGTVSTQTISLSIDNTAPTLQNLSPISATSYDICGSTNYSVQVTGQMVDTGSGPSRIQVQETAPVSQAISAYSTVVNRTTSNVSFYVFAPVNSPCKAVTFTYNITVYDALNNQRTIPYSMIIAN</sequence>
<evidence type="ECO:0000313" key="3">
    <source>
        <dbReference type="Proteomes" id="UP000007382"/>
    </source>
</evidence>
<dbReference type="Proteomes" id="UP000007382">
    <property type="component" value="Chromosome"/>
</dbReference>
<dbReference type="AlphaFoldDB" id="I0IQN8"/>
<feature type="chain" id="PRO_5003628979" description="Carboxypeptidase regulatory-like domain-containing protein" evidence="1">
    <location>
        <begin position="21"/>
        <end position="516"/>
    </location>
</feature>
<reference evidence="3" key="2">
    <citation type="submission" date="2012-03" db="EMBL/GenBank/DDBJ databases">
        <title>The complete genome sequence of the pioneer microbe on fresh volcanic deposit, Leptospirillum ferrooxidans strain C2-3.</title>
        <authorList>
            <person name="Fujimura R."/>
            <person name="Sato Y."/>
            <person name="Nishizawa T."/>
            <person name="Nanba K."/>
            <person name="Oshima K."/>
            <person name="Hattori M."/>
            <person name="Kamijo T."/>
            <person name="Ohta H."/>
        </authorList>
    </citation>
    <scope>NUCLEOTIDE SEQUENCE [LARGE SCALE GENOMIC DNA]</scope>
    <source>
        <strain evidence="3">C2-3</strain>
    </source>
</reference>
<evidence type="ECO:0000256" key="1">
    <source>
        <dbReference type="SAM" id="SignalP"/>
    </source>
</evidence>
<keyword evidence="1" id="KW-0732">Signal</keyword>
<dbReference type="HOGENOM" id="CLU_527652_0_0_0"/>
<gene>
    <name evidence="2" type="ordered locus">LFE_1909</name>
</gene>
<evidence type="ECO:0000313" key="2">
    <source>
        <dbReference type="EMBL" id="BAM07587.1"/>
    </source>
</evidence>